<gene>
    <name evidence="2" type="ORF">MRATA1EN1_LOCUS5582</name>
</gene>
<reference evidence="2" key="1">
    <citation type="submission" date="2023-04" db="EMBL/GenBank/DDBJ databases">
        <authorList>
            <consortium name="ELIXIR-Norway"/>
        </authorList>
    </citation>
    <scope>NUCLEOTIDE SEQUENCE [LARGE SCALE GENOMIC DNA]</scope>
</reference>
<evidence type="ECO:0000256" key="1">
    <source>
        <dbReference type="SAM" id="MobiDB-lite"/>
    </source>
</evidence>
<keyword evidence="3" id="KW-1185">Reference proteome</keyword>
<name>A0ABN8Y6M9_RANTA</name>
<feature type="region of interest" description="Disordered" evidence="1">
    <location>
        <begin position="1"/>
        <end position="31"/>
    </location>
</feature>
<dbReference type="EMBL" id="OX459950">
    <property type="protein sequence ID" value="CAI9156620.1"/>
    <property type="molecule type" value="Genomic_DNA"/>
</dbReference>
<proteinExistence type="predicted"/>
<feature type="region of interest" description="Disordered" evidence="1">
    <location>
        <begin position="57"/>
        <end position="132"/>
    </location>
</feature>
<evidence type="ECO:0000313" key="2">
    <source>
        <dbReference type="EMBL" id="CAI9156620.1"/>
    </source>
</evidence>
<feature type="compositionally biased region" description="Basic and acidic residues" evidence="1">
    <location>
        <begin position="121"/>
        <end position="132"/>
    </location>
</feature>
<protein>
    <submittedName>
        <fullName evidence="2">Uncharacterized protein</fullName>
    </submittedName>
</protein>
<feature type="compositionally biased region" description="Low complexity" evidence="1">
    <location>
        <begin position="111"/>
        <end position="120"/>
    </location>
</feature>
<organism evidence="2 3">
    <name type="scientific">Rangifer tarandus platyrhynchus</name>
    <name type="common">Svalbard reindeer</name>
    <dbReference type="NCBI Taxonomy" id="3082113"/>
    <lineage>
        <taxon>Eukaryota</taxon>
        <taxon>Metazoa</taxon>
        <taxon>Chordata</taxon>
        <taxon>Craniata</taxon>
        <taxon>Vertebrata</taxon>
        <taxon>Euteleostomi</taxon>
        <taxon>Mammalia</taxon>
        <taxon>Eutheria</taxon>
        <taxon>Laurasiatheria</taxon>
        <taxon>Artiodactyla</taxon>
        <taxon>Ruminantia</taxon>
        <taxon>Pecora</taxon>
        <taxon>Cervidae</taxon>
        <taxon>Odocoileinae</taxon>
        <taxon>Rangifer</taxon>
    </lineage>
</organism>
<evidence type="ECO:0000313" key="3">
    <source>
        <dbReference type="Proteomes" id="UP001176941"/>
    </source>
</evidence>
<accession>A0ABN8Y6M9</accession>
<sequence>MRSSPCGRGVSLSVRATSRRGAPRPSVTQTGGVCACGPVRVRGAHHSAQKRLCPASHAGDVGSLASQAQPHAASQREPVWTRPSPSGAGAARRVSVPAPPLSGREPPDLPLCPELPIECPSEAHPERDCRAP</sequence>
<dbReference type="Proteomes" id="UP001176941">
    <property type="component" value="Chromosome 14"/>
</dbReference>